<dbReference type="AlphaFoldDB" id="A0A284QW49"/>
<dbReference type="EMBL" id="FUEG01000002">
    <property type="protein sequence ID" value="SJL00706.1"/>
    <property type="molecule type" value="Genomic_DNA"/>
</dbReference>
<dbReference type="OrthoDB" id="2893090at2759"/>
<protein>
    <submittedName>
        <fullName evidence="1">Uncharacterized protein</fullName>
    </submittedName>
</protein>
<dbReference type="Proteomes" id="UP000219338">
    <property type="component" value="Unassembled WGS sequence"/>
</dbReference>
<accession>A0A284QW49</accession>
<evidence type="ECO:0000313" key="1">
    <source>
        <dbReference type="EMBL" id="SJL00706.1"/>
    </source>
</evidence>
<reference evidence="2" key="1">
    <citation type="journal article" date="2017" name="Nat. Ecol. Evol.">
        <title>Genome expansion and lineage-specific genetic innovations in the forest pathogenic fungi Armillaria.</title>
        <authorList>
            <person name="Sipos G."/>
            <person name="Prasanna A.N."/>
            <person name="Walter M.C."/>
            <person name="O'Connor E."/>
            <person name="Balint B."/>
            <person name="Krizsan K."/>
            <person name="Kiss B."/>
            <person name="Hess J."/>
            <person name="Varga T."/>
            <person name="Slot J."/>
            <person name="Riley R."/>
            <person name="Boka B."/>
            <person name="Rigling D."/>
            <person name="Barry K."/>
            <person name="Lee J."/>
            <person name="Mihaltcheva S."/>
            <person name="LaButti K."/>
            <person name="Lipzen A."/>
            <person name="Waldron R."/>
            <person name="Moloney N.M."/>
            <person name="Sperisen C."/>
            <person name="Kredics L."/>
            <person name="Vagvoelgyi C."/>
            <person name="Patrignani A."/>
            <person name="Fitzpatrick D."/>
            <person name="Nagy I."/>
            <person name="Doyle S."/>
            <person name="Anderson J.B."/>
            <person name="Grigoriev I.V."/>
            <person name="Gueldener U."/>
            <person name="Muensterkoetter M."/>
            <person name="Nagy L.G."/>
        </authorList>
    </citation>
    <scope>NUCLEOTIDE SEQUENCE [LARGE SCALE GENOMIC DNA]</scope>
    <source>
        <strain evidence="2">C18/9</strain>
    </source>
</reference>
<keyword evidence="2" id="KW-1185">Reference proteome</keyword>
<evidence type="ECO:0000313" key="2">
    <source>
        <dbReference type="Proteomes" id="UP000219338"/>
    </source>
</evidence>
<sequence>MFLSAGQVNAAAHTAANDVDACNGSNNYGVGHSCAFGQSQGVCENNACGNLICIPN</sequence>
<gene>
    <name evidence="1" type="ORF">ARMOST_04019</name>
</gene>
<organism evidence="1 2">
    <name type="scientific">Armillaria ostoyae</name>
    <name type="common">Armillaria root rot fungus</name>
    <dbReference type="NCBI Taxonomy" id="47428"/>
    <lineage>
        <taxon>Eukaryota</taxon>
        <taxon>Fungi</taxon>
        <taxon>Dikarya</taxon>
        <taxon>Basidiomycota</taxon>
        <taxon>Agaricomycotina</taxon>
        <taxon>Agaricomycetes</taxon>
        <taxon>Agaricomycetidae</taxon>
        <taxon>Agaricales</taxon>
        <taxon>Marasmiineae</taxon>
        <taxon>Physalacriaceae</taxon>
        <taxon>Armillaria</taxon>
    </lineage>
</organism>
<proteinExistence type="predicted"/>
<name>A0A284QW49_ARMOS</name>